<dbReference type="InterPro" id="IPR018253">
    <property type="entry name" value="DnaJ_domain_CS"/>
</dbReference>
<dbReference type="SUPFAM" id="SSF46565">
    <property type="entry name" value="Chaperone J-domain"/>
    <property type="match status" value="1"/>
</dbReference>
<protein>
    <recommendedName>
        <fullName evidence="2">J domain-containing protein</fullName>
    </recommendedName>
</protein>
<accession>A0AAW1Q933</accession>
<evidence type="ECO:0000259" key="2">
    <source>
        <dbReference type="PROSITE" id="PS50076"/>
    </source>
</evidence>
<dbReference type="PRINTS" id="PR00625">
    <property type="entry name" value="JDOMAIN"/>
</dbReference>
<dbReference type="CDD" id="cd06257">
    <property type="entry name" value="DnaJ"/>
    <property type="match status" value="1"/>
</dbReference>
<proteinExistence type="predicted"/>
<dbReference type="InterPro" id="IPR001623">
    <property type="entry name" value="DnaJ_domain"/>
</dbReference>
<dbReference type="AlphaFoldDB" id="A0AAW1Q933"/>
<dbReference type="Proteomes" id="UP001438707">
    <property type="component" value="Unassembled WGS sequence"/>
</dbReference>
<dbReference type="Pfam" id="PF23302">
    <property type="entry name" value="HTH_DNAJC9"/>
    <property type="match status" value="1"/>
</dbReference>
<evidence type="ECO:0000313" key="3">
    <source>
        <dbReference type="EMBL" id="KAK9817417.1"/>
    </source>
</evidence>
<dbReference type="PROSITE" id="PS00636">
    <property type="entry name" value="DNAJ_1"/>
    <property type="match status" value="1"/>
</dbReference>
<dbReference type="InterPro" id="IPR042977">
    <property type="entry name" value="AtJ6-like"/>
</dbReference>
<comment type="caution">
    <text evidence="3">The sequence shown here is derived from an EMBL/GenBank/DDBJ whole genome shotgun (WGS) entry which is preliminary data.</text>
</comment>
<dbReference type="Gene3D" id="1.10.287.110">
    <property type="entry name" value="DnaJ domain"/>
    <property type="match status" value="1"/>
</dbReference>
<keyword evidence="4" id="KW-1185">Reference proteome</keyword>
<name>A0AAW1Q933_9CHLO</name>
<dbReference type="EMBL" id="JALJOS010000071">
    <property type="protein sequence ID" value="KAK9817417.1"/>
    <property type="molecule type" value="Genomic_DNA"/>
</dbReference>
<dbReference type="PANTHER" id="PTHR44916">
    <property type="entry name" value="CHAPERONE DNAJ-DOMAIN SUPERFAMILY PROTEIN-RELATED"/>
    <property type="match status" value="1"/>
</dbReference>
<organism evidence="3 4">
    <name type="scientific">Apatococcus lobatus</name>
    <dbReference type="NCBI Taxonomy" id="904363"/>
    <lineage>
        <taxon>Eukaryota</taxon>
        <taxon>Viridiplantae</taxon>
        <taxon>Chlorophyta</taxon>
        <taxon>core chlorophytes</taxon>
        <taxon>Trebouxiophyceae</taxon>
        <taxon>Chlorellales</taxon>
        <taxon>Chlorellaceae</taxon>
        <taxon>Apatococcus</taxon>
    </lineage>
</organism>
<feature type="region of interest" description="Disordered" evidence="1">
    <location>
        <begin position="197"/>
        <end position="219"/>
    </location>
</feature>
<gene>
    <name evidence="3" type="ORF">WJX74_007740</name>
</gene>
<evidence type="ECO:0000313" key="4">
    <source>
        <dbReference type="Proteomes" id="UP001438707"/>
    </source>
</evidence>
<dbReference type="InterPro" id="IPR056453">
    <property type="entry name" value="HTH_DNAJC9"/>
</dbReference>
<dbReference type="Pfam" id="PF00226">
    <property type="entry name" value="DnaJ"/>
    <property type="match status" value="1"/>
</dbReference>
<dbReference type="PROSITE" id="PS50076">
    <property type="entry name" value="DNAJ_2"/>
    <property type="match status" value="1"/>
</dbReference>
<feature type="domain" description="J" evidence="2">
    <location>
        <begin position="24"/>
        <end position="89"/>
    </location>
</feature>
<dbReference type="InterPro" id="IPR036869">
    <property type="entry name" value="J_dom_sf"/>
</dbReference>
<dbReference type="PANTHER" id="PTHR44916:SF1">
    <property type="entry name" value="CHAPERONE DNAJ-DOMAIN SUPERFAMILY PROTEIN-RELATED"/>
    <property type="match status" value="1"/>
</dbReference>
<evidence type="ECO:0000256" key="1">
    <source>
        <dbReference type="SAM" id="MobiDB-lite"/>
    </source>
</evidence>
<reference evidence="3 4" key="1">
    <citation type="journal article" date="2024" name="Nat. Commun.">
        <title>Phylogenomics reveals the evolutionary origins of lichenization in chlorophyte algae.</title>
        <authorList>
            <person name="Puginier C."/>
            <person name="Libourel C."/>
            <person name="Otte J."/>
            <person name="Skaloud P."/>
            <person name="Haon M."/>
            <person name="Grisel S."/>
            <person name="Petersen M."/>
            <person name="Berrin J.G."/>
            <person name="Delaux P.M."/>
            <person name="Dal Grande F."/>
            <person name="Keller J."/>
        </authorList>
    </citation>
    <scope>NUCLEOTIDE SEQUENCE [LARGE SCALE GENOMIC DNA]</scope>
    <source>
        <strain evidence="3 4">SAG 2145</strain>
    </source>
</reference>
<sequence length="247" mass="28815">MLQESLLVVQVSARVFTSMKAGKNLYEVLGLENTASQNEIKKAYHKLALQLHPDKNKDDENASERFQSLQQVYSILADEEKRKIYDQTGSMESAEDLDADDLNDLYRFYKDKFRQVTEEDLNSFQITFRGSEEERQDLLKYYQQFSGNMDQVFQWQICSDPQQDSHRFMDMLTTAIHDKQVKRYKVFTDWCKQISKRPRPRDPLKPSSKRARSSGPSDELALVAQIRQRSNSHFGSTLAALESKYCK</sequence>
<dbReference type="SMART" id="SM00271">
    <property type="entry name" value="DnaJ"/>
    <property type="match status" value="1"/>
</dbReference>